<evidence type="ECO:0000256" key="6">
    <source>
        <dbReference type="SAM" id="MobiDB-lite"/>
    </source>
</evidence>
<dbReference type="Pfam" id="PF05188">
    <property type="entry name" value="MutS_II"/>
    <property type="match status" value="1"/>
</dbReference>
<dbReference type="InterPro" id="IPR007696">
    <property type="entry name" value="DNA_mismatch_repair_MutS_core"/>
</dbReference>
<protein>
    <recommendedName>
        <fullName evidence="7">DNA mismatch repair proteins mutS family domain-containing protein</fullName>
    </recommendedName>
</protein>
<organism evidence="8 9">
    <name type="scientific">Parthenolecanium corni</name>
    <dbReference type="NCBI Taxonomy" id="536013"/>
    <lineage>
        <taxon>Eukaryota</taxon>
        <taxon>Metazoa</taxon>
        <taxon>Ecdysozoa</taxon>
        <taxon>Arthropoda</taxon>
        <taxon>Hexapoda</taxon>
        <taxon>Insecta</taxon>
        <taxon>Pterygota</taxon>
        <taxon>Neoptera</taxon>
        <taxon>Paraneoptera</taxon>
        <taxon>Hemiptera</taxon>
        <taxon>Sternorrhyncha</taxon>
        <taxon>Coccoidea</taxon>
        <taxon>Coccidae</taxon>
        <taxon>Parthenolecanium</taxon>
    </lineage>
</organism>
<dbReference type="Pfam" id="PF00488">
    <property type="entry name" value="MutS_V"/>
    <property type="match status" value="1"/>
</dbReference>
<dbReference type="GO" id="GO:0005634">
    <property type="term" value="C:nucleus"/>
    <property type="evidence" value="ECO:0007669"/>
    <property type="project" value="TreeGrafter"/>
</dbReference>
<dbReference type="Gene3D" id="3.30.420.110">
    <property type="entry name" value="MutS, connector domain"/>
    <property type="match status" value="1"/>
</dbReference>
<comment type="similarity">
    <text evidence="1">Belongs to the DNA mismatch repair MutS family.</text>
</comment>
<evidence type="ECO:0000313" key="8">
    <source>
        <dbReference type="EMBL" id="KAK7571080.1"/>
    </source>
</evidence>
<dbReference type="Gene3D" id="1.10.1420.10">
    <property type="match status" value="2"/>
</dbReference>
<dbReference type="PANTHER" id="PTHR11361">
    <property type="entry name" value="DNA MISMATCH REPAIR PROTEIN MUTS FAMILY MEMBER"/>
    <property type="match status" value="1"/>
</dbReference>
<dbReference type="GO" id="GO:0007131">
    <property type="term" value="P:reciprocal meiotic recombination"/>
    <property type="evidence" value="ECO:0007669"/>
    <property type="project" value="TreeGrafter"/>
</dbReference>
<keyword evidence="5" id="KW-0469">Meiosis</keyword>
<feature type="region of interest" description="Disordered" evidence="6">
    <location>
        <begin position="320"/>
        <end position="354"/>
    </location>
</feature>
<dbReference type="GO" id="GO:0005524">
    <property type="term" value="F:ATP binding"/>
    <property type="evidence" value="ECO:0007669"/>
    <property type="project" value="UniProtKB-KW"/>
</dbReference>
<evidence type="ECO:0000256" key="2">
    <source>
        <dbReference type="ARBA" id="ARBA00022741"/>
    </source>
</evidence>
<proteinExistence type="inferred from homology"/>
<name>A0AAN9TFM5_9HEMI</name>
<sequence length="1334" mass="147572">MTSMGSRVPGFGKKSDKDSCGTNPGGKGSWSGGEKPGSHHGGSGHGGSGHGGSGHGGFDHGDSGPGSSGSDHSGNFNCLGAVPGKRTETRGTSSLSYGGVSTKTSSLPLPCDPFHGSLSLRETASRAESYVQVETGNSHFRRSVQASAFNYNYYYTFCSFTEQSFVSSVIVSASLFLSVQFRASLRKIPPEESAQSSRSEYLSIPGAIQFPSVSRSNSKTNTPRSSTAEFSMKFFGTPVSSGARKGGSLLSVLRNSSDSPWSFGAFSGKSAFAPVSASPTDPTPVPAFRTSLLTPVNNKNNPSISSSAISKYRSTVSTSSDSQFFMTPNKFPPSRTPKSRTPKSSSSNLSDPNNTVVVAITEGRGHARGDVGIASIDIKRPILTLCEISDSQTYVNTLSKINILNPSEILVPNTFYDSLNPNKLYQMICDNFPNCNIRTVQRKFFNENSGLQQVQCICSPEFSSVLLVISRKSYALAAAAAVLKFAEFEQNMVFSPRSMRINFESGNNITFIDLETARKLELVVSQNAGNLCPENTLYGVLNKCCTLSGQRRLRSLVLQPSIDEEQINKRLDCVEELVNNQTLFISIKSVLPKFEDVEQLLSISMQLANLKDSSKCIELQINFMLMLKTTLEAIPSLKKSLENGKASFFTSFLKNLGNVQYTKMLEKIHEVINSDAHISPKFDVCQLQRCFCIRTGLDSFLDVARLAFTELIEDFNGIAEELSQEHKLNLTIKTLKNKGPVLQLKLSEPNFNLKDLPSVFVQVERSRSCITMTTKELLFLKERMNNFIQEIQTLTSAYVSQLSIIFDLTKSIREYMGCLFILCENIAELDLLACFAQTSRNFHFVRPSFSLDCLNLKSSEHPILHRVCLTKPVANDVFASIDSNVSIITGPNMGGKSVYIRQIALLQIMAQIGCFIPAECAQFRITDRIFSRIGFSDDMECNASTFIVELKEINYILKTLTPRSLIIIDELCRGTSVEEGASIAWAVLEELLASTAFIFVTTHFLFLTKLEELYCNVSNWHFDTLEINSENVNSPPNLVFTHRLVPGIMKLEHYGLKLAGVTAIPDDILVSAEEIMKVLTSEWKATSSFEGNIRDCKIIDTIVLKLMNMLDNGILTLESVRDMVSYASEMRLSFENMDLQMDNVVQNSDSQAQLSETEDNLDEDVRNNMVLQINVVERNDEMLSEDEMNTLQDTGNSQKFDNSLRVNENFESSSMNHGDLNCDEMESSEGVRDLSKFPNDCASFGSYPESMHRNNNRLAFSSQSGLKVAEVDTAVEDSGVEYSDEEASFSDNFGRPFLSFEEEVFRNRIFSATPDCASSFKKPDSFWNSHFYSV</sequence>
<reference evidence="8 9" key="1">
    <citation type="submission" date="2024-03" db="EMBL/GenBank/DDBJ databases">
        <title>Adaptation during the transition from Ophiocordyceps entomopathogen to insect associate is accompanied by gene loss and intensified selection.</title>
        <authorList>
            <person name="Ward C.M."/>
            <person name="Onetto C.A."/>
            <person name="Borneman A.R."/>
        </authorList>
    </citation>
    <scope>NUCLEOTIDE SEQUENCE [LARGE SCALE GENOMIC DNA]</scope>
    <source>
        <strain evidence="8">AWRI1</strain>
        <tissue evidence="8">Single Adult Female</tissue>
    </source>
</reference>
<accession>A0AAN9TFM5</accession>
<dbReference type="GO" id="GO:0140664">
    <property type="term" value="F:ATP-dependent DNA damage sensor activity"/>
    <property type="evidence" value="ECO:0007669"/>
    <property type="project" value="InterPro"/>
</dbReference>
<evidence type="ECO:0000259" key="7">
    <source>
        <dbReference type="PROSITE" id="PS00486"/>
    </source>
</evidence>
<dbReference type="GO" id="GO:0030983">
    <property type="term" value="F:mismatched DNA binding"/>
    <property type="evidence" value="ECO:0007669"/>
    <property type="project" value="InterPro"/>
</dbReference>
<feature type="region of interest" description="Disordered" evidence="6">
    <location>
        <begin position="1"/>
        <end position="104"/>
    </location>
</feature>
<keyword evidence="3" id="KW-0067">ATP-binding</keyword>
<dbReference type="InterPro" id="IPR045076">
    <property type="entry name" value="MutS"/>
</dbReference>
<dbReference type="FunFam" id="3.40.50.300:FF:000870">
    <property type="entry name" value="MutS protein homolog 4"/>
    <property type="match status" value="1"/>
</dbReference>
<dbReference type="SMART" id="SM00533">
    <property type="entry name" value="MUTSd"/>
    <property type="match status" value="1"/>
</dbReference>
<feature type="domain" description="DNA mismatch repair proteins mutS family" evidence="7">
    <location>
        <begin position="964"/>
        <end position="980"/>
    </location>
</feature>
<dbReference type="InterPro" id="IPR027417">
    <property type="entry name" value="P-loop_NTPase"/>
</dbReference>
<evidence type="ECO:0000256" key="5">
    <source>
        <dbReference type="ARBA" id="ARBA00023254"/>
    </source>
</evidence>
<dbReference type="FunFam" id="3.30.420.110:FF:000003">
    <property type="entry name" value="mutS protein homolog 4"/>
    <property type="match status" value="1"/>
</dbReference>
<keyword evidence="9" id="KW-1185">Reference proteome</keyword>
<dbReference type="PANTHER" id="PTHR11361:SF21">
    <property type="entry name" value="MUTS PROTEIN HOMOLOG 4"/>
    <property type="match status" value="1"/>
</dbReference>
<dbReference type="SUPFAM" id="SSF53150">
    <property type="entry name" value="DNA repair protein MutS, domain II"/>
    <property type="match status" value="1"/>
</dbReference>
<evidence type="ECO:0000256" key="1">
    <source>
        <dbReference type="ARBA" id="ARBA00006271"/>
    </source>
</evidence>
<dbReference type="InterPro" id="IPR000432">
    <property type="entry name" value="DNA_mismatch_repair_MutS_C"/>
</dbReference>
<evidence type="ECO:0000313" key="9">
    <source>
        <dbReference type="Proteomes" id="UP001367676"/>
    </source>
</evidence>
<dbReference type="SUPFAM" id="SSF52540">
    <property type="entry name" value="P-loop containing nucleoside triphosphate hydrolases"/>
    <property type="match status" value="1"/>
</dbReference>
<dbReference type="Gene3D" id="3.40.50.300">
    <property type="entry name" value="P-loop containing nucleotide triphosphate hydrolases"/>
    <property type="match status" value="1"/>
</dbReference>
<gene>
    <name evidence="8" type="ORF">V9T40_014684</name>
</gene>
<dbReference type="Pfam" id="PF05192">
    <property type="entry name" value="MutS_III"/>
    <property type="match status" value="1"/>
</dbReference>
<dbReference type="EMBL" id="JBBCAQ010000041">
    <property type="protein sequence ID" value="KAK7571080.1"/>
    <property type="molecule type" value="Genomic_DNA"/>
</dbReference>
<keyword evidence="2" id="KW-0547">Nucleotide-binding</keyword>
<keyword evidence="4" id="KW-0238">DNA-binding</keyword>
<dbReference type="SUPFAM" id="SSF48334">
    <property type="entry name" value="DNA repair protein MutS, domain III"/>
    <property type="match status" value="1"/>
</dbReference>
<dbReference type="InterPro" id="IPR036187">
    <property type="entry name" value="DNA_mismatch_repair_MutS_sf"/>
</dbReference>
<comment type="caution">
    <text evidence="8">The sequence shown here is derived from an EMBL/GenBank/DDBJ whole genome shotgun (WGS) entry which is preliminary data.</text>
</comment>
<dbReference type="Proteomes" id="UP001367676">
    <property type="component" value="Unassembled WGS sequence"/>
</dbReference>
<feature type="compositionally biased region" description="Polar residues" evidence="6">
    <location>
        <begin position="90"/>
        <end position="104"/>
    </location>
</feature>
<dbReference type="InterPro" id="IPR007860">
    <property type="entry name" value="DNA_mmatch_repair_MutS_con_dom"/>
</dbReference>
<dbReference type="InterPro" id="IPR036678">
    <property type="entry name" value="MutS_con_dom_sf"/>
</dbReference>
<dbReference type="PROSITE" id="PS00486">
    <property type="entry name" value="DNA_MISMATCH_REPAIR_2"/>
    <property type="match status" value="1"/>
</dbReference>
<evidence type="ECO:0000256" key="4">
    <source>
        <dbReference type="ARBA" id="ARBA00023125"/>
    </source>
</evidence>
<dbReference type="GO" id="GO:0006298">
    <property type="term" value="P:mismatch repair"/>
    <property type="evidence" value="ECO:0007669"/>
    <property type="project" value="InterPro"/>
</dbReference>
<feature type="compositionally biased region" description="Gly residues" evidence="6">
    <location>
        <begin position="23"/>
        <end position="56"/>
    </location>
</feature>
<evidence type="ECO:0000256" key="3">
    <source>
        <dbReference type="ARBA" id="ARBA00022840"/>
    </source>
</evidence>
<dbReference type="SMART" id="SM00534">
    <property type="entry name" value="MUTSac"/>
    <property type="match status" value="1"/>
</dbReference>